<dbReference type="AlphaFoldDB" id="A0A0A8YEW9"/>
<sequence length="18" mass="2036">MAILHISSFHNSYASAWT</sequence>
<reference evidence="1" key="1">
    <citation type="submission" date="2014-09" db="EMBL/GenBank/DDBJ databases">
        <authorList>
            <person name="Magalhaes I.L.F."/>
            <person name="Oliveira U."/>
            <person name="Santos F.R."/>
            <person name="Vidigal T.H.D.A."/>
            <person name="Brescovit A.D."/>
            <person name="Santos A.J."/>
        </authorList>
    </citation>
    <scope>NUCLEOTIDE SEQUENCE</scope>
    <source>
        <tissue evidence="1">Shoot tissue taken approximately 20 cm above the soil surface</tissue>
    </source>
</reference>
<name>A0A0A8YEW9_ARUDO</name>
<accession>A0A0A8YEW9</accession>
<dbReference type="EMBL" id="GBRH01273697">
    <property type="protein sequence ID" value="JAD24198.1"/>
    <property type="molecule type" value="Transcribed_RNA"/>
</dbReference>
<organism evidence="1">
    <name type="scientific">Arundo donax</name>
    <name type="common">Giant reed</name>
    <name type="synonym">Donax arundinaceus</name>
    <dbReference type="NCBI Taxonomy" id="35708"/>
    <lineage>
        <taxon>Eukaryota</taxon>
        <taxon>Viridiplantae</taxon>
        <taxon>Streptophyta</taxon>
        <taxon>Embryophyta</taxon>
        <taxon>Tracheophyta</taxon>
        <taxon>Spermatophyta</taxon>
        <taxon>Magnoliopsida</taxon>
        <taxon>Liliopsida</taxon>
        <taxon>Poales</taxon>
        <taxon>Poaceae</taxon>
        <taxon>PACMAD clade</taxon>
        <taxon>Arundinoideae</taxon>
        <taxon>Arundineae</taxon>
        <taxon>Arundo</taxon>
    </lineage>
</organism>
<protein>
    <submittedName>
        <fullName evidence="1">Uncharacterized protein</fullName>
    </submittedName>
</protein>
<reference evidence="1" key="2">
    <citation type="journal article" date="2015" name="Data Brief">
        <title>Shoot transcriptome of the giant reed, Arundo donax.</title>
        <authorList>
            <person name="Barrero R.A."/>
            <person name="Guerrero F.D."/>
            <person name="Moolhuijzen P."/>
            <person name="Goolsby J.A."/>
            <person name="Tidwell J."/>
            <person name="Bellgard S.E."/>
            <person name="Bellgard M.I."/>
        </authorList>
    </citation>
    <scope>NUCLEOTIDE SEQUENCE</scope>
    <source>
        <tissue evidence="1">Shoot tissue taken approximately 20 cm above the soil surface</tissue>
    </source>
</reference>
<evidence type="ECO:0000313" key="1">
    <source>
        <dbReference type="EMBL" id="JAD24198.1"/>
    </source>
</evidence>
<proteinExistence type="predicted"/>